<sequence>MQSYIFFHELTFAFTSTVLLIKVASVPARSDLADISTLEMVQIMFRPPLTHWHYPTDPWNNVAIWKDIAPGFGELTLVGKRQALELGKWLRFRYDGFLSSSHTRREAIFKTSGVDRAIQTGQVVAAGIYPPAPHDPKSDWDPSREINWQPIPFHVAPDRIMHPKTLSETECPRFVAMKNASFTTTPLAVMINSDPEVVRVCTEILKHSGLTMCHFGVIHNLHKTLAIQRKYGLPLPAWTDSIMDSMRRIAVYRTDPRVAVPTTEARRLTSGPILTELVGDMERRIFGGGLVPKMTSYSSHSTAVAALLGTLDIFEARHAPEASVVAVELHRFRGNNHVVRIFFRNETNSPPYELELPKCRYPCTFANFKTTVSPYLLSDEEWWWECRRGVGRSARGEIYHNSISSDQNPSLV</sequence>
<evidence type="ECO:0000256" key="2">
    <source>
        <dbReference type="SAM" id="SignalP"/>
    </source>
</evidence>
<dbReference type="GO" id="GO:0016791">
    <property type="term" value="F:phosphatase activity"/>
    <property type="evidence" value="ECO:0007669"/>
    <property type="project" value="TreeGrafter"/>
</dbReference>
<dbReference type="SUPFAM" id="SSF53254">
    <property type="entry name" value="Phosphoglycerate mutase-like"/>
    <property type="match status" value="1"/>
</dbReference>
<dbReference type="InterPro" id="IPR029033">
    <property type="entry name" value="His_PPase_superfam"/>
</dbReference>
<evidence type="ECO:0000313" key="4">
    <source>
        <dbReference type="Proteomes" id="UP000198287"/>
    </source>
</evidence>
<dbReference type="OrthoDB" id="5821688at2759"/>
<protein>
    <submittedName>
        <fullName evidence="3">Testicular acid phosphatase</fullName>
    </submittedName>
</protein>
<proteinExistence type="inferred from homology"/>
<name>A0A226E8Q8_FOLCA</name>
<keyword evidence="4" id="KW-1185">Reference proteome</keyword>
<dbReference type="InterPro" id="IPR050645">
    <property type="entry name" value="Histidine_acid_phosphatase"/>
</dbReference>
<keyword evidence="2" id="KW-0732">Signal</keyword>
<dbReference type="OMA" id="AATVICE"/>
<feature type="signal peptide" evidence="2">
    <location>
        <begin position="1"/>
        <end position="28"/>
    </location>
</feature>
<evidence type="ECO:0000313" key="3">
    <source>
        <dbReference type="EMBL" id="OXA53943.1"/>
    </source>
</evidence>
<gene>
    <name evidence="3" type="ORF">Fcan01_11125</name>
</gene>
<dbReference type="EMBL" id="LNIX01000005">
    <property type="protein sequence ID" value="OXA53943.1"/>
    <property type="molecule type" value="Genomic_DNA"/>
</dbReference>
<feature type="chain" id="PRO_5013008326" evidence="2">
    <location>
        <begin position="29"/>
        <end position="412"/>
    </location>
</feature>
<evidence type="ECO:0000256" key="1">
    <source>
        <dbReference type="ARBA" id="ARBA00005375"/>
    </source>
</evidence>
<dbReference type="Gene3D" id="3.40.50.1240">
    <property type="entry name" value="Phosphoglycerate mutase-like"/>
    <property type="match status" value="1"/>
</dbReference>
<accession>A0A226E8Q8</accession>
<dbReference type="PANTHER" id="PTHR11567:SF210">
    <property type="entry name" value="ACID PHOSPHATASE 5-RELATED"/>
    <property type="match status" value="1"/>
</dbReference>
<dbReference type="InterPro" id="IPR000560">
    <property type="entry name" value="His_Pase_clade-2"/>
</dbReference>
<organism evidence="3 4">
    <name type="scientific">Folsomia candida</name>
    <name type="common">Springtail</name>
    <dbReference type="NCBI Taxonomy" id="158441"/>
    <lineage>
        <taxon>Eukaryota</taxon>
        <taxon>Metazoa</taxon>
        <taxon>Ecdysozoa</taxon>
        <taxon>Arthropoda</taxon>
        <taxon>Hexapoda</taxon>
        <taxon>Collembola</taxon>
        <taxon>Entomobryomorpha</taxon>
        <taxon>Isotomoidea</taxon>
        <taxon>Isotomidae</taxon>
        <taxon>Proisotominae</taxon>
        <taxon>Folsomia</taxon>
    </lineage>
</organism>
<reference evidence="3 4" key="1">
    <citation type="submission" date="2015-12" db="EMBL/GenBank/DDBJ databases">
        <title>The genome of Folsomia candida.</title>
        <authorList>
            <person name="Faddeeva A."/>
            <person name="Derks M.F."/>
            <person name="Anvar Y."/>
            <person name="Smit S."/>
            <person name="Van Straalen N."/>
            <person name="Roelofs D."/>
        </authorList>
    </citation>
    <scope>NUCLEOTIDE SEQUENCE [LARGE SCALE GENOMIC DNA]</scope>
    <source>
        <strain evidence="3 4">VU population</strain>
        <tissue evidence="3">Whole body</tissue>
    </source>
</reference>
<dbReference type="PANTHER" id="PTHR11567">
    <property type="entry name" value="ACID PHOSPHATASE-RELATED"/>
    <property type="match status" value="1"/>
</dbReference>
<dbReference type="CDD" id="cd07061">
    <property type="entry name" value="HP_HAP_like"/>
    <property type="match status" value="1"/>
</dbReference>
<dbReference type="AlphaFoldDB" id="A0A226E8Q8"/>
<comment type="similarity">
    <text evidence="1">Belongs to the histidine acid phosphatase family.</text>
</comment>
<dbReference type="Pfam" id="PF00328">
    <property type="entry name" value="His_Phos_2"/>
    <property type="match status" value="1"/>
</dbReference>
<dbReference type="Proteomes" id="UP000198287">
    <property type="component" value="Unassembled WGS sequence"/>
</dbReference>
<comment type="caution">
    <text evidence="3">The sequence shown here is derived from an EMBL/GenBank/DDBJ whole genome shotgun (WGS) entry which is preliminary data.</text>
</comment>